<keyword evidence="2" id="KW-1185">Reference proteome</keyword>
<comment type="caution">
    <text evidence="1">The sequence shown here is derived from an EMBL/GenBank/DDBJ whole genome shotgun (WGS) entry which is preliminary data.</text>
</comment>
<dbReference type="Proteomes" id="UP000271700">
    <property type="component" value="Unassembled WGS sequence"/>
</dbReference>
<gene>
    <name evidence="1" type="ORF">CLV75_3932</name>
</gene>
<proteinExistence type="predicted"/>
<sequence length="152" mass="17135">MEQCEIRMYRKDTKAYENGSTLQAFSTYIDLRHHEAEIGDISKSDGDTWSIFVNWKPVGEWETQTEEIKKEAEAHLQAARTKYGRGQAAAIAASENLSQSYDTSDFHSLGTTEYCPAGLSVGPFTRAYKLVGRDAKELMQSIQALMIECRAR</sequence>
<dbReference type="AlphaFoldDB" id="A0A497YY50"/>
<evidence type="ECO:0000313" key="1">
    <source>
        <dbReference type="EMBL" id="RLK00008.1"/>
    </source>
</evidence>
<reference evidence="1 2" key="1">
    <citation type="submission" date="2018-10" db="EMBL/GenBank/DDBJ databases">
        <title>Genomic Encyclopedia of Archaeal and Bacterial Type Strains, Phase II (KMG-II): from individual species to whole genera.</title>
        <authorList>
            <person name="Goeker M."/>
        </authorList>
    </citation>
    <scope>NUCLEOTIDE SEQUENCE [LARGE SCALE GENOMIC DNA]</scope>
    <source>
        <strain evidence="1 2">DSM 29317</strain>
    </source>
</reference>
<dbReference type="EMBL" id="RCCT01000007">
    <property type="protein sequence ID" value="RLK00008.1"/>
    <property type="molecule type" value="Genomic_DNA"/>
</dbReference>
<protein>
    <submittedName>
        <fullName evidence="1">Uncharacterized protein</fullName>
    </submittedName>
</protein>
<organism evidence="1 2">
    <name type="scientific">Ruegeria conchae</name>
    <dbReference type="NCBI Taxonomy" id="981384"/>
    <lineage>
        <taxon>Bacteria</taxon>
        <taxon>Pseudomonadati</taxon>
        <taxon>Pseudomonadota</taxon>
        <taxon>Alphaproteobacteria</taxon>
        <taxon>Rhodobacterales</taxon>
        <taxon>Roseobacteraceae</taxon>
        <taxon>Ruegeria</taxon>
    </lineage>
</organism>
<evidence type="ECO:0000313" key="2">
    <source>
        <dbReference type="Proteomes" id="UP000271700"/>
    </source>
</evidence>
<name>A0A497YY50_9RHOB</name>
<accession>A0A497YY50</accession>